<dbReference type="GO" id="GO:0140359">
    <property type="term" value="F:ABC-type transporter activity"/>
    <property type="evidence" value="ECO:0007669"/>
    <property type="project" value="InterPro"/>
</dbReference>
<evidence type="ECO:0000313" key="12">
    <source>
        <dbReference type="EMBL" id="MBP5857847.1"/>
    </source>
</evidence>
<feature type="transmembrane region" description="Helical" evidence="9">
    <location>
        <begin position="272"/>
        <end position="291"/>
    </location>
</feature>
<feature type="transmembrane region" description="Helical" evidence="9">
    <location>
        <begin position="185"/>
        <end position="204"/>
    </location>
</feature>
<dbReference type="GO" id="GO:0005524">
    <property type="term" value="F:ATP binding"/>
    <property type="evidence" value="ECO:0007669"/>
    <property type="project" value="UniProtKB-KW"/>
</dbReference>
<organism evidence="12 13">
    <name type="scientific">Marivibrio halodurans</name>
    <dbReference type="NCBI Taxonomy" id="2039722"/>
    <lineage>
        <taxon>Bacteria</taxon>
        <taxon>Pseudomonadati</taxon>
        <taxon>Pseudomonadota</taxon>
        <taxon>Alphaproteobacteria</taxon>
        <taxon>Rhodospirillales</taxon>
        <taxon>Rhodospirillaceae</taxon>
        <taxon>Marivibrio</taxon>
    </lineage>
</organism>
<dbReference type="Gene3D" id="1.20.1560.10">
    <property type="entry name" value="ABC transporter type 1, transmembrane domain"/>
    <property type="match status" value="1"/>
</dbReference>
<comment type="caution">
    <text evidence="12">The sequence shown here is derived from an EMBL/GenBank/DDBJ whole genome shotgun (WGS) entry which is preliminary data.</text>
</comment>
<dbReference type="InterPro" id="IPR003593">
    <property type="entry name" value="AAA+_ATPase"/>
</dbReference>
<dbReference type="Pfam" id="PF00005">
    <property type="entry name" value="ABC_tran"/>
    <property type="match status" value="1"/>
</dbReference>
<dbReference type="InterPro" id="IPR017871">
    <property type="entry name" value="ABC_transporter-like_CS"/>
</dbReference>
<keyword evidence="7 9" id="KW-1133">Transmembrane helix</keyword>
<comment type="subcellular location">
    <subcellularLocation>
        <location evidence="1">Cell membrane</location>
        <topology evidence="1">Multi-pass membrane protein</topology>
    </subcellularLocation>
</comment>
<dbReference type="Gene3D" id="3.40.50.300">
    <property type="entry name" value="P-loop containing nucleotide triphosphate hydrolases"/>
    <property type="match status" value="1"/>
</dbReference>
<dbReference type="InterPro" id="IPR011527">
    <property type="entry name" value="ABC1_TM_dom"/>
</dbReference>
<feature type="transmembrane region" description="Helical" evidence="9">
    <location>
        <begin position="79"/>
        <end position="99"/>
    </location>
</feature>
<feature type="domain" description="ABC transporter" evidence="10">
    <location>
        <begin position="365"/>
        <end position="601"/>
    </location>
</feature>
<dbReference type="SUPFAM" id="SSF52540">
    <property type="entry name" value="P-loop containing nucleoside triphosphate hydrolases"/>
    <property type="match status" value="1"/>
</dbReference>
<dbReference type="InterPro" id="IPR039421">
    <property type="entry name" value="Type_1_exporter"/>
</dbReference>
<dbReference type="InterPro" id="IPR036640">
    <property type="entry name" value="ABC1_TM_sf"/>
</dbReference>
<dbReference type="GO" id="GO:0016887">
    <property type="term" value="F:ATP hydrolysis activity"/>
    <property type="evidence" value="ECO:0007669"/>
    <property type="project" value="InterPro"/>
</dbReference>
<dbReference type="InterPro" id="IPR003439">
    <property type="entry name" value="ABC_transporter-like_ATP-bd"/>
</dbReference>
<evidence type="ECO:0000313" key="13">
    <source>
        <dbReference type="Proteomes" id="UP000672602"/>
    </source>
</evidence>
<proteinExistence type="predicted"/>
<dbReference type="RefSeq" id="WP_210682420.1">
    <property type="nucleotide sequence ID" value="NZ_JAGMWN010000005.1"/>
</dbReference>
<gene>
    <name evidence="12" type="ORF">KAJ83_12580</name>
</gene>
<dbReference type="GO" id="GO:0034040">
    <property type="term" value="F:ATPase-coupled lipid transmembrane transporter activity"/>
    <property type="evidence" value="ECO:0007669"/>
    <property type="project" value="TreeGrafter"/>
</dbReference>
<dbReference type="GO" id="GO:0005886">
    <property type="term" value="C:plasma membrane"/>
    <property type="evidence" value="ECO:0007669"/>
    <property type="project" value="UniProtKB-SubCell"/>
</dbReference>
<dbReference type="AlphaFoldDB" id="A0A8J7V3E2"/>
<keyword evidence="5" id="KW-0547">Nucleotide-binding</keyword>
<evidence type="ECO:0000256" key="4">
    <source>
        <dbReference type="ARBA" id="ARBA00022692"/>
    </source>
</evidence>
<reference evidence="12" key="1">
    <citation type="submission" date="2021-04" db="EMBL/GenBank/DDBJ databases">
        <authorList>
            <person name="Zhang D.-C."/>
        </authorList>
    </citation>
    <scope>NUCLEOTIDE SEQUENCE</scope>
    <source>
        <strain evidence="12">CGMCC 1.15697</strain>
    </source>
</reference>
<dbReference type="PANTHER" id="PTHR24221:SF654">
    <property type="entry name" value="ATP-BINDING CASSETTE SUB-FAMILY B MEMBER 6"/>
    <property type="match status" value="1"/>
</dbReference>
<evidence type="ECO:0000259" key="10">
    <source>
        <dbReference type="PROSITE" id="PS50893"/>
    </source>
</evidence>
<feature type="transmembrane region" description="Helical" evidence="9">
    <location>
        <begin position="161"/>
        <end position="179"/>
    </location>
</feature>
<accession>A0A8J7V3E2</accession>
<dbReference type="SUPFAM" id="SSF90123">
    <property type="entry name" value="ABC transporter transmembrane region"/>
    <property type="match status" value="1"/>
</dbReference>
<keyword evidence="6 12" id="KW-0067">ATP-binding</keyword>
<keyword evidence="2" id="KW-0813">Transport</keyword>
<evidence type="ECO:0000256" key="8">
    <source>
        <dbReference type="ARBA" id="ARBA00023136"/>
    </source>
</evidence>
<dbReference type="SMART" id="SM00382">
    <property type="entry name" value="AAA"/>
    <property type="match status" value="1"/>
</dbReference>
<sequence>MMFPRSIRDAISEVGVILSRRDQARLASIVLATTALAGIEVASLATIASFMLLVTDPGQAGDNWILSTIQSQFDPTSDIIYAGLVGGVLILSVVLRNIIAAGVTWYRLSVVEGLRETVASRLLASYLSQPFSFFYRINSATIAKNVTHEIDDFVSTYMNGIVLLASDVIVSGAIILFMIVQSPGAALIILVSTGALAGTVIVILKNRLGQMGHTHRKLNETRLKLVNESIGSIKEIRLLRRERYFYDLFSRTFRRLTDLHVRYQLMLESPRYILEVAIIIGLFSVFATLVWTSGSIAQAAPSAAVIVLACYRLTPIAHRIVNTFGSLRFNTAIRTAIAEVLVQRGRELEVLERPPVTPLPFRDRITMTAVGFDYDNREGALKEIDLTIRAGESVGIVGRSGAGKTTLVDVMLGLLEPTSGSVWIDDRKLDATAHESWSASVAYVPQFVFLTDASLAHNIAFGLNDDEIDRDLVEDVAHLAQLDDLIAQLPDGLDTVIGEGGNRLSGGQRQRIGIARAFYQDCALLVLDEATSALDTVTESAIQDAIHARRGLITQVVIAHRLTTVKECDRIIVMDAGRIVATGDYETLERDSPHFHALINVHAGPGK</sequence>
<name>A0A8J7V3E2_9PROT</name>
<dbReference type="PROSITE" id="PS00211">
    <property type="entry name" value="ABC_TRANSPORTER_1"/>
    <property type="match status" value="1"/>
</dbReference>
<evidence type="ECO:0000256" key="3">
    <source>
        <dbReference type="ARBA" id="ARBA00022475"/>
    </source>
</evidence>
<evidence type="ECO:0000256" key="2">
    <source>
        <dbReference type="ARBA" id="ARBA00022448"/>
    </source>
</evidence>
<evidence type="ECO:0000259" key="11">
    <source>
        <dbReference type="PROSITE" id="PS50929"/>
    </source>
</evidence>
<evidence type="ECO:0000256" key="1">
    <source>
        <dbReference type="ARBA" id="ARBA00004651"/>
    </source>
</evidence>
<dbReference type="EMBL" id="JAGMWN010000005">
    <property type="protein sequence ID" value="MBP5857847.1"/>
    <property type="molecule type" value="Genomic_DNA"/>
</dbReference>
<evidence type="ECO:0000256" key="6">
    <source>
        <dbReference type="ARBA" id="ARBA00022840"/>
    </source>
</evidence>
<evidence type="ECO:0000256" key="9">
    <source>
        <dbReference type="SAM" id="Phobius"/>
    </source>
</evidence>
<keyword evidence="4 9" id="KW-0812">Transmembrane</keyword>
<protein>
    <submittedName>
        <fullName evidence="12">ABC transporter ATP-binding protein</fullName>
    </submittedName>
</protein>
<dbReference type="Proteomes" id="UP000672602">
    <property type="component" value="Unassembled WGS sequence"/>
</dbReference>
<evidence type="ECO:0000256" key="5">
    <source>
        <dbReference type="ARBA" id="ARBA00022741"/>
    </source>
</evidence>
<feature type="domain" description="ABC transmembrane type-1" evidence="11">
    <location>
        <begin position="31"/>
        <end position="291"/>
    </location>
</feature>
<dbReference type="PROSITE" id="PS50893">
    <property type="entry name" value="ABC_TRANSPORTER_2"/>
    <property type="match status" value="1"/>
</dbReference>
<dbReference type="PANTHER" id="PTHR24221">
    <property type="entry name" value="ATP-BINDING CASSETTE SUB-FAMILY B"/>
    <property type="match status" value="1"/>
</dbReference>
<keyword evidence="13" id="KW-1185">Reference proteome</keyword>
<dbReference type="FunFam" id="3.40.50.300:FF:000299">
    <property type="entry name" value="ABC transporter ATP-binding protein/permease"/>
    <property type="match status" value="1"/>
</dbReference>
<keyword evidence="8 9" id="KW-0472">Membrane</keyword>
<dbReference type="Pfam" id="PF00664">
    <property type="entry name" value="ABC_membrane"/>
    <property type="match status" value="1"/>
</dbReference>
<evidence type="ECO:0000256" key="7">
    <source>
        <dbReference type="ARBA" id="ARBA00022989"/>
    </source>
</evidence>
<keyword evidence="3" id="KW-1003">Cell membrane</keyword>
<dbReference type="InterPro" id="IPR027417">
    <property type="entry name" value="P-loop_NTPase"/>
</dbReference>
<feature type="transmembrane region" description="Helical" evidence="9">
    <location>
        <begin position="29"/>
        <end position="54"/>
    </location>
</feature>
<dbReference type="PROSITE" id="PS50929">
    <property type="entry name" value="ABC_TM1F"/>
    <property type="match status" value="1"/>
</dbReference>